<keyword evidence="4" id="KW-0067">ATP-binding</keyword>
<dbReference type="Proteomes" id="UP000244384">
    <property type="component" value="Chromosome"/>
</dbReference>
<comment type="similarity">
    <text evidence="1">Belongs to the ABC transporter superfamily.</text>
</comment>
<dbReference type="PROSITE" id="PS00211">
    <property type="entry name" value="ABC_TRANSPORTER_1"/>
    <property type="match status" value="1"/>
</dbReference>
<evidence type="ECO:0000313" key="6">
    <source>
        <dbReference type="Proteomes" id="UP000244384"/>
    </source>
</evidence>
<dbReference type="GO" id="GO:0015833">
    <property type="term" value="P:peptide transport"/>
    <property type="evidence" value="ECO:0007669"/>
    <property type="project" value="InterPro"/>
</dbReference>
<dbReference type="Pfam" id="PF00005">
    <property type="entry name" value="ABC_tran"/>
    <property type="match status" value="1"/>
</dbReference>
<dbReference type="OrthoDB" id="5357528at2"/>
<accession>A0A5F2EP21</accession>
<dbReference type="Pfam" id="PF08352">
    <property type="entry name" value="oligo_HPY"/>
    <property type="match status" value="1"/>
</dbReference>
<dbReference type="InterPro" id="IPR017871">
    <property type="entry name" value="ABC_transporter-like_CS"/>
</dbReference>
<proteinExistence type="inferred from homology"/>
<dbReference type="InterPro" id="IPR050319">
    <property type="entry name" value="ABC_transp_ATP-bind"/>
</dbReference>
<dbReference type="AlphaFoldDB" id="A0A2S0WRJ9"/>
<dbReference type="EMBL" id="CP026952">
    <property type="protein sequence ID" value="AWB93969.1"/>
    <property type="molecule type" value="Genomic_DNA"/>
</dbReference>
<dbReference type="PANTHER" id="PTHR43776">
    <property type="entry name" value="TRANSPORT ATP-BINDING PROTEIN"/>
    <property type="match status" value="1"/>
</dbReference>
<dbReference type="CDD" id="cd03257">
    <property type="entry name" value="ABC_NikE_OppD_transporters"/>
    <property type="match status" value="1"/>
</dbReference>
<sequence>MVTTELALDAPSPVQPLLSLQHVSKQFPGRSGGAPVLAVDDVSLDVAPGEVLGLVGESGCGKTTLTRVIMQLLDASAGSISFDGKELTDMSRRDLLAVRREMQIVLQDPYASLNPRMRVHDIVAEPLHTHHLVPKGRKGRAAARETVSSLLESVGLDPAVQDRYPHEFSGGQRQRIGIARALALEPRLVVCDEPVSALDVSVQAQILKLLRTLQTERGLSYVFVSHDLSVMRQVADRIAVMYLGQIVEIAETEELFHHPRHPYTQALLSAVPLAATAATDTPARTRVVLAGDPPSPANPPSGCRFRTRCPLAREACAEERPPLMQQGAPGHEAACFFPVDSIAELAAEQARRQPSAV</sequence>
<dbReference type="GO" id="GO:0016887">
    <property type="term" value="F:ATP hydrolysis activity"/>
    <property type="evidence" value="ECO:0007669"/>
    <property type="project" value="InterPro"/>
</dbReference>
<keyword evidence="3" id="KW-0547">Nucleotide-binding</keyword>
<dbReference type="SMART" id="SM00382">
    <property type="entry name" value="AAA"/>
    <property type="match status" value="1"/>
</dbReference>
<keyword evidence="2" id="KW-0813">Transport</keyword>
<name>A0A2S0WRJ9_9ACTN</name>
<dbReference type="InterPro" id="IPR013563">
    <property type="entry name" value="Oligopep_ABC_C"/>
</dbReference>
<dbReference type="InterPro" id="IPR003439">
    <property type="entry name" value="ABC_transporter-like_ATP-bd"/>
</dbReference>
<keyword evidence="6" id="KW-1185">Reference proteome</keyword>
<evidence type="ECO:0000256" key="3">
    <source>
        <dbReference type="ARBA" id="ARBA00022741"/>
    </source>
</evidence>
<accession>A0A2S0WRJ9</accession>
<organism evidence="5 6">
    <name type="scientific">Aeromicrobium chenweiae</name>
    <dbReference type="NCBI Taxonomy" id="2079793"/>
    <lineage>
        <taxon>Bacteria</taxon>
        <taxon>Bacillati</taxon>
        <taxon>Actinomycetota</taxon>
        <taxon>Actinomycetes</taxon>
        <taxon>Propionibacteriales</taxon>
        <taxon>Nocardioidaceae</taxon>
        <taxon>Aeromicrobium</taxon>
    </lineage>
</organism>
<evidence type="ECO:0000256" key="1">
    <source>
        <dbReference type="ARBA" id="ARBA00005417"/>
    </source>
</evidence>
<reference evidence="6" key="1">
    <citation type="submission" date="2018-01" db="EMBL/GenBank/DDBJ databases">
        <authorList>
            <person name="Li J."/>
        </authorList>
    </citation>
    <scope>NUCLEOTIDE SEQUENCE [LARGE SCALE GENOMIC DNA]</scope>
    <source>
        <strain evidence="6">592</strain>
    </source>
</reference>
<evidence type="ECO:0000256" key="2">
    <source>
        <dbReference type="ARBA" id="ARBA00022448"/>
    </source>
</evidence>
<dbReference type="KEGG" id="aez:C3E78_00600"/>
<dbReference type="GO" id="GO:0055085">
    <property type="term" value="P:transmembrane transport"/>
    <property type="evidence" value="ECO:0007669"/>
    <property type="project" value="UniProtKB-ARBA"/>
</dbReference>
<dbReference type="PROSITE" id="PS50893">
    <property type="entry name" value="ABC_TRANSPORTER_2"/>
    <property type="match status" value="1"/>
</dbReference>
<dbReference type="PANTHER" id="PTHR43776:SF7">
    <property type="entry name" value="D,D-DIPEPTIDE TRANSPORT ATP-BINDING PROTEIN DDPF-RELATED"/>
    <property type="match status" value="1"/>
</dbReference>
<dbReference type="InterPro" id="IPR003593">
    <property type="entry name" value="AAA+_ATPase"/>
</dbReference>
<gene>
    <name evidence="5" type="ORF">C3E78_00600</name>
</gene>
<protein>
    <submittedName>
        <fullName evidence="5">Uncharacterized protein</fullName>
    </submittedName>
</protein>
<dbReference type="InterPro" id="IPR027417">
    <property type="entry name" value="P-loop_NTPase"/>
</dbReference>
<dbReference type="GO" id="GO:0005524">
    <property type="term" value="F:ATP binding"/>
    <property type="evidence" value="ECO:0007669"/>
    <property type="project" value="UniProtKB-KW"/>
</dbReference>
<evidence type="ECO:0000256" key="4">
    <source>
        <dbReference type="ARBA" id="ARBA00022840"/>
    </source>
</evidence>
<dbReference type="NCBIfam" id="TIGR01727">
    <property type="entry name" value="oligo_HPY"/>
    <property type="match status" value="1"/>
</dbReference>
<dbReference type="FunFam" id="3.40.50.300:FF:000016">
    <property type="entry name" value="Oligopeptide ABC transporter ATP-binding component"/>
    <property type="match status" value="1"/>
</dbReference>
<dbReference type="SUPFAM" id="SSF52540">
    <property type="entry name" value="P-loop containing nucleoside triphosphate hydrolases"/>
    <property type="match status" value="1"/>
</dbReference>
<dbReference type="Gene3D" id="3.40.50.300">
    <property type="entry name" value="P-loop containing nucleotide triphosphate hydrolases"/>
    <property type="match status" value="1"/>
</dbReference>
<evidence type="ECO:0000313" key="5">
    <source>
        <dbReference type="EMBL" id="AWB93969.1"/>
    </source>
</evidence>